<keyword evidence="3" id="KW-1185">Reference proteome</keyword>
<feature type="region of interest" description="Disordered" evidence="1">
    <location>
        <begin position="86"/>
        <end position="106"/>
    </location>
</feature>
<name>A0A5M9JBW0_MONFR</name>
<dbReference type="Proteomes" id="UP000322873">
    <property type="component" value="Unassembled WGS sequence"/>
</dbReference>
<dbReference type="AlphaFoldDB" id="A0A5M9JBW0"/>
<sequence>MVMNILYDNWGLYLRTHQHTCTSKSYKHSDIQIPILPRPFSISLPSDLSPLKHLARIIVLSQLKSPQLNPSTTSPLTMPTTISSIQTPHLQHHQDISAKYCTSQKT</sequence>
<protein>
    <submittedName>
        <fullName evidence="2">Uncharacterized protein</fullName>
    </submittedName>
</protein>
<evidence type="ECO:0000256" key="1">
    <source>
        <dbReference type="SAM" id="MobiDB-lite"/>
    </source>
</evidence>
<proteinExistence type="predicted"/>
<dbReference type="EMBL" id="VICG01000014">
    <property type="protein sequence ID" value="KAA8565359.1"/>
    <property type="molecule type" value="Genomic_DNA"/>
</dbReference>
<reference evidence="2 3" key="1">
    <citation type="submission" date="2019-06" db="EMBL/GenBank/DDBJ databases">
        <title>Genome Sequence of the Brown Rot Fungal Pathogen Monilinia fructicola.</title>
        <authorList>
            <person name="De Miccolis Angelini R.M."/>
            <person name="Landi L."/>
            <person name="Abate D."/>
            <person name="Pollastro S."/>
            <person name="Romanazzi G."/>
            <person name="Faretra F."/>
        </authorList>
    </citation>
    <scope>NUCLEOTIDE SEQUENCE [LARGE SCALE GENOMIC DNA]</scope>
    <source>
        <strain evidence="2 3">Mfrc123</strain>
    </source>
</reference>
<evidence type="ECO:0000313" key="3">
    <source>
        <dbReference type="Proteomes" id="UP000322873"/>
    </source>
</evidence>
<evidence type="ECO:0000313" key="2">
    <source>
        <dbReference type="EMBL" id="KAA8565359.1"/>
    </source>
</evidence>
<comment type="caution">
    <text evidence="2">The sequence shown here is derived from an EMBL/GenBank/DDBJ whole genome shotgun (WGS) entry which is preliminary data.</text>
</comment>
<organism evidence="2 3">
    <name type="scientific">Monilinia fructicola</name>
    <name type="common">Brown rot fungus</name>
    <name type="synonym">Ciboria fructicola</name>
    <dbReference type="NCBI Taxonomy" id="38448"/>
    <lineage>
        <taxon>Eukaryota</taxon>
        <taxon>Fungi</taxon>
        <taxon>Dikarya</taxon>
        <taxon>Ascomycota</taxon>
        <taxon>Pezizomycotina</taxon>
        <taxon>Leotiomycetes</taxon>
        <taxon>Helotiales</taxon>
        <taxon>Sclerotiniaceae</taxon>
        <taxon>Monilinia</taxon>
    </lineage>
</organism>
<gene>
    <name evidence="2" type="ORF">EYC84_011073</name>
</gene>
<accession>A0A5M9JBW0</accession>